<dbReference type="EMBL" id="FOGV01000005">
    <property type="protein sequence ID" value="SER73729.1"/>
    <property type="molecule type" value="Genomic_DNA"/>
</dbReference>
<evidence type="ECO:0000313" key="2">
    <source>
        <dbReference type="Proteomes" id="UP000199318"/>
    </source>
</evidence>
<sequence length="248" mass="28606">MKDRLIGVNTLYSGMLLEYDILDDYGHILVHKGTLLTADLIQSLTKTGLTYVRYEDAQDEEEKYDWLQKNNFIAFLQQITFLSSDELALVSGINGSAANYLNRTEEWIGRMHNEWFSVHLNILTDDRKQYADSVINRLNGRFAEMYDEGMFYTYEFYYDGIQLLKSLGQAWADTFSSIYTPYPAGTVLTFEEEIDCLVIDVYQDEPDNPLIKPILQVNGSDPYFLKRSEKNLIAVQPLAVVMPDLPEE</sequence>
<proteinExistence type="predicted"/>
<dbReference type="STRING" id="1464123.SAMN05444126_10512"/>
<organism evidence="1 2">
    <name type="scientific">Salisediminibacterium halotolerans</name>
    <dbReference type="NCBI Taxonomy" id="517425"/>
    <lineage>
        <taxon>Bacteria</taxon>
        <taxon>Bacillati</taxon>
        <taxon>Bacillota</taxon>
        <taxon>Bacilli</taxon>
        <taxon>Bacillales</taxon>
        <taxon>Bacillaceae</taxon>
        <taxon>Salisediminibacterium</taxon>
    </lineage>
</organism>
<dbReference type="RefSeq" id="WP_093072180.1">
    <property type="nucleotide sequence ID" value="NZ_FOGV01000005.1"/>
</dbReference>
<dbReference type="Proteomes" id="UP000199318">
    <property type="component" value="Unassembled WGS sequence"/>
</dbReference>
<reference evidence="2" key="1">
    <citation type="submission" date="2016-10" db="EMBL/GenBank/DDBJ databases">
        <authorList>
            <person name="de Groot N.N."/>
        </authorList>
    </citation>
    <scope>NUCLEOTIDE SEQUENCE [LARGE SCALE GENOMIC DNA]</scope>
    <source>
        <strain evidence="2">10nlg</strain>
    </source>
</reference>
<keyword evidence="2" id="KW-1185">Reference proteome</keyword>
<accession>A0A1H9RPB3</accession>
<evidence type="ECO:0000313" key="1">
    <source>
        <dbReference type="EMBL" id="SER73729.1"/>
    </source>
</evidence>
<dbReference type="AlphaFoldDB" id="A0A1H9RPB3"/>
<protein>
    <submittedName>
        <fullName evidence="1">Uncharacterized protein</fullName>
    </submittedName>
</protein>
<name>A0A1H9RPB3_9BACI</name>
<comment type="caution">
    <text evidence="1">The sequence shown here is derived from an EMBL/GenBank/DDBJ whole genome shotgun (WGS) entry which is preliminary data.</text>
</comment>
<gene>
    <name evidence="1" type="ORF">SAMN05444126_10512</name>
</gene>